<keyword evidence="2" id="KW-0808">Transferase</keyword>
<evidence type="ECO:0000259" key="1">
    <source>
        <dbReference type="PROSITE" id="PS51186"/>
    </source>
</evidence>
<feature type="domain" description="N-acetyltransferase" evidence="1">
    <location>
        <begin position="1"/>
        <end position="165"/>
    </location>
</feature>
<dbReference type="CDD" id="cd04301">
    <property type="entry name" value="NAT_SF"/>
    <property type="match status" value="1"/>
</dbReference>
<protein>
    <submittedName>
        <fullName evidence="2">GNAT family protein</fullName>
        <ecNumber evidence="2">2.-.-.-</ecNumber>
    </submittedName>
</protein>
<dbReference type="GO" id="GO:0016747">
    <property type="term" value="F:acyltransferase activity, transferring groups other than amino-acyl groups"/>
    <property type="evidence" value="ECO:0007669"/>
    <property type="project" value="InterPro"/>
</dbReference>
<dbReference type="PANTHER" id="PTHR43415:SF3">
    <property type="entry name" value="GNAT-FAMILY ACETYLTRANSFERASE"/>
    <property type="match status" value="1"/>
</dbReference>
<evidence type="ECO:0000313" key="2">
    <source>
        <dbReference type="EMBL" id="MDX5893973.1"/>
    </source>
</evidence>
<proteinExistence type="predicted"/>
<evidence type="ECO:0000313" key="3">
    <source>
        <dbReference type="Proteomes" id="UP001281130"/>
    </source>
</evidence>
<dbReference type="EMBL" id="JAWXXX010000001">
    <property type="protein sequence ID" value="MDX5893973.1"/>
    <property type="molecule type" value="Genomic_DNA"/>
</dbReference>
<dbReference type="EC" id="2.-.-.-" evidence="2"/>
<gene>
    <name evidence="2" type="ORF">SIL72_08015</name>
</gene>
<name>A0AB35T6G2_RUBRA</name>
<dbReference type="Pfam" id="PF13302">
    <property type="entry name" value="Acetyltransf_3"/>
    <property type="match status" value="1"/>
</dbReference>
<dbReference type="SUPFAM" id="SSF55729">
    <property type="entry name" value="Acyl-CoA N-acyltransferases (Nat)"/>
    <property type="match status" value="1"/>
</dbReference>
<reference evidence="2" key="1">
    <citation type="submission" date="2023-11" db="EMBL/GenBank/DDBJ databases">
        <title>MicrobeMod: A computational toolkit for identifying prokaryotic methylation and restriction-modification with nanopore sequencing.</title>
        <authorList>
            <person name="Crits-Christoph A."/>
            <person name="Kang S.C."/>
            <person name="Lee H."/>
            <person name="Ostrov N."/>
        </authorList>
    </citation>
    <scope>NUCLEOTIDE SEQUENCE</scope>
    <source>
        <strain evidence="2">ATCC 51242</strain>
    </source>
</reference>
<dbReference type="Gene3D" id="3.40.630.30">
    <property type="match status" value="1"/>
</dbReference>
<dbReference type="PANTHER" id="PTHR43415">
    <property type="entry name" value="SPERMIDINE N(1)-ACETYLTRANSFERASE"/>
    <property type="match status" value="1"/>
</dbReference>
<dbReference type="InterPro" id="IPR016181">
    <property type="entry name" value="Acyl_CoA_acyltransferase"/>
</dbReference>
<dbReference type="AlphaFoldDB" id="A0AB35T6G2"/>
<accession>A0AB35T6G2</accession>
<organism evidence="2 3">
    <name type="scientific">Rubrobacter radiotolerans</name>
    <name type="common">Arthrobacter radiotolerans</name>
    <dbReference type="NCBI Taxonomy" id="42256"/>
    <lineage>
        <taxon>Bacteria</taxon>
        <taxon>Bacillati</taxon>
        <taxon>Actinomycetota</taxon>
        <taxon>Rubrobacteria</taxon>
        <taxon>Rubrobacterales</taxon>
        <taxon>Rubrobacteraceae</taxon>
        <taxon>Rubrobacter</taxon>
    </lineage>
</organism>
<dbReference type="PROSITE" id="PS51186">
    <property type="entry name" value="GNAT"/>
    <property type="match status" value="1"/>
</dbReference>
<comment type="caution">
    <text evidence="2">The sequence shown here is derived from an EMBL/GenBank/DDBJ whole genome shotgun (WGS) entry which is preliminary data.</text>
</comment>
<dbReference type="RefSeq" id="WP_051589466.1">
    <property type="nucleotide sequence ID" value="NZ_CP007514.1"/>
</dbReference>
<sequence length="172" mass="19750">MELRPHERKDYGLYAQWYADWEIWNLSSWRPGPMNREETVRLFEEREASESDRSFAIHVAQEPEPVGVIGLMNINGAKLSADLSIIIGSPEHRRNGYGSEAIAQVLDFGFDELGLERISLSAFDFNEGAIHAYEKLGFRYDGRISNAIQREDGPHDAVLMRITPSEWRALRR</sequence>
<dbReference type="Proteomes" id="UP001281130">
    <property type="component" value="Unassembled WGS sequence"/>
</dbReference>
<dbReference type="InterPro" id="IPR000182">
    <property type="entry name" value="GNAT_dom"/>
</dbReference>